<keyword evidence="2" id="KW-0418">Kinase</keyword>
<evidence type="ECO:0000313" key="4">
    <source>
        <dbReference type="EMBL" id="KXH54148.1"/>
    </source>
</evidence>
<accession>A0A135U163</accession>
<feature type="domain" description="Carbohydrate kinase PfkB" evidence="3">
    <location>
        <begin position="7"/>
        <end position="210"/>
    </location>
</feature>
<evidence type="ECO:0000256" key="2">
    <source>
        <dbReference type="ARBA" id="ARBA00022777"/>
    </source>
</evidence>
<proteinExistence type="predicted"/>
<dbReference type="Proteomes" id="UP000070121">
    <property type="component" value="Unassembled WGS sequence"/>
</dbReference>
<protein>
    <recommendedName>
        <fullName evidence="3">Carbohydrate kinase PfkB domain-containing protein</fullName>
    </recommendedName>
</protein>
<organism evidence="4 5">
    <name type="scientific">Colletotrichum salicis</name>
    <dbReference type="NCBI Taxonomy" id="1209931"/>
    <lineage>
        <taxon>Eukaryota</taxon>
        <taxon>Fungi</taxon>
        <taxon>Dikarya</taxon>
        <taxon>Ascomycota</taxon>
        <taxon>Pezizomycotina</taxon>
        <taxon>Sordariomycetes</taxon>
        <taxon>Hypocreomycetidae</taxon>
        <taxon>Glomerellales</taxon>
        <taxon>Glomerellaceae</taxon>
        <taxon>Colletotrichum</taxon>
        <taxon>Colletotrichum acutatum species complex</taxon>
    </lineage>
</organism>
<keyword evidence="1" id="KW-0808">Transferase</keyword>
<name>A0A135U163_9PEZI</name>
<evidence type="ECO:0000259" key="3">
    <source>
        <dbReference type="Pfam" id="PF00294"/>
    </source>
</evidence>
<dbReference type="GO" id="GO:0016301">
    <property type="term" value="F:kinase activity"/>
    <property type="evidence" value="ECO:0007669"/>
    <property type="project" value="UniProtKB-KW"/>
</dbReference>
<dbReference type="InterPro" id="IPR011611">
    <property type="entry name" value="PfkB_dom"/>
</dbReference>
<sequence>MEPGTKTIMIIGALAADRIMVAPRVPDEGESMVAEQYEESLGGKGAITALSAYRSCPNKASSHKSDGAIRVNMIGNVGDDLSGKMIKGELAKSSIDVTGIEEVPNTRTGICSAANEESSRESQCFAIPDATAAWKKGDFLKADPFGCTNWRDLIVAQMEIDKEVVETMIRAAGHDSIPFCLNATPASPINRNLYRSITQLLANESEVAIM</sequence>
<dbReference type="PRINTS" id="PR00990">
    <property type="entry name" value="RIBOKINASE"/>
</dbReference>
<dbReference type="SUPFAM" id="SSF53613">
    <property type="entry name" value="Ribokinase-like"/>
    <property type="match status" value="1"/>
</dbReference>
<dbReference type="EMBL" id="JFFI01001785">
    <property type="protein sequence ID" value="KXH54148.1"/>
    <property type="molecule type" value="Genomic_DNA"/>
</dbReference>
<dbReference type="PANTHER" id="PTHR10584:SF166">
    <property type="entry name" value="RIBOKINASE"/>
    <property type="match status" value="1"/>
</dbReference>
<keyword evidence="5" id="KW-1185">Reference proteome</keyword>
<reference evidence="4 5" key="1">
    <citation type="submission" date="2014-02" db="EMBL/GenBank/DDBJ databases">
        <title>The genome sequence of Colletotrichum salicis CBS 607.94.</title>
        <authorList>
            <person name="Baroncelli R."/>
            <person name="Thon M.R."/>
        </authorList>
    </citation>
    <scope>NUCLEOTIDE SEQUENCE [LARGE SCALE GENOMIC DNA]</scope>
    <source>
        <strain evidence="4 5">CBS 607.94</strain>
    </source>
</reference>
<dbReference type="InterPro" id="IPR029056">
    <property type="entry name" value="Ribokinase-like"/>
</dbReference>
<gene>
    <name evidence="4" type="ORF">CSAL01_08940</name>
</gene>
<dbReference type="Pfam" id="PF00294">
    <property type="entry name" value="PfkB"/>
    <property type="match status" value="1"/>
</dbReference>
<dbReference type="Gene3D" id="3.40.1190.20">
    <property type="match status" value="1"/>
</dbReference>
<dbReference type="InterPro" id="IPR002139">
    <property type="entry name" value="Ribo/fructo_kinase"/>
</dbReference>
<dbReference type="OrthoDB" id="415590at2759"/>
<dbReference type="PANTHER" id="PTHR10584">
    <property type="entry name" value="SUGAR KINASE"/>
    <property type="match status" value="1"/>
</dbReference>
<comment type="caution">
    <text evidence="4">The sequence shown here is derived from an EMBL/GenBank/DDBJ whole genome shotgun (WGS) entry which is preliminary data.</text>
</comment>
<dbReference type="GO" id="GO:0006796">
    <property type="term" value="P:phosphate-containing compound metabolic process"/>
    <property type="evidence" value="ECO:0007669"/>
    <property type="project" value="UniProtKB-ARBA"/>
</dbReference>
<dbReference type="STRING" id="1209931.A0A135U163"/>
<evidence type="ECO:0000313" key="5">
    <source>
        <dbReference type="Proteomes" id="UP000070121"/>
    </source>
</evidence>
<evidence type="ECO:0000256" key="1">
    <source>
        <dbReference type="ARBA" id="ARBA00022679"/>
    </source>
</evidence>
<dbReference type="AlphaFoldDB" id="A0A135U163"/>